<dbReference type="AlphaFoldDB" id="A0ABD5XX11"/>
<gene>
    <name evidence="2" type="ORF">ACFQMA_07105</name>
</gene>
<protein>
    <submittedName>
        <fullName evidence="2">Uncharacterized protein</fullName>
    </submittedName>
</protein>
<comment type="caution">
    <text evidence="2">The sequence shown here is derived from an EMBL/GenBank/DDBJ whole genome shotgun (WGS) entry which is preliminary data.</text>
</comment>
<proteinExistence type="predicted"/>
<keyword evidence="1" id="KW-0472">Membrane</keyword>
<reference evidence="2 3" key="1">
    <citation type="journal article" date="2019" name="Int. J. Syst. Evol. Microbiol.">
        <title>The Global Catalogue of Microorganisms (GCM) 10K type strain sequencing project: providing services to taxonomists for standard genome sequencing and annotation.</title>
        <authorList>
            <consortium name="The Broad Institute Genomics Platform"/>
            <consortium name="The Broad Institute Genome Sequencing Center for Infectious Disease"/>
            <person name="Wu L."/>
            <person name="Ma J."/>
        </authorList>
    </citation>
    <scope>NUCLEOTIDE SEQUENCE [LARGE SCALE GENOMIC DNA]</scope>
    <source>
        <strain evidence="2 3">XZYJT29</strain>
    </source>
</reference>
<feature type="transmembrane region" description="Helical" evidence="1">
    <location>
        <begin position="40"/>
        <end position="60"/>
    </location>
</feature>
<keyword evidence="1" id="KW-0812">Transmembrane</keyword>
<dbReference type="GeneID" id="78819863"/>
<keyword evidence="3" id="KW-1185">Reference proteome</keyword>
<name>A0ABD5XX11_9EURY</name>
<keyword evidence="1" id="KW-1133">Transmembrane helix</keyword>
<dbReference type="RefSeq" id="WP_274325189.1">
    <property type="nucleotide sequence ID" value="NZ_CP118158.1"/>
</dbReference>
<feature type="transmembrane region" description="Helical" evidence="1">
    <location>
        <begin position="15"/>
        <end position="34"/>
    </location>
</feature>
<organism evidence="2 3">
    <name type="scientific">Halosimplex aquaticum</name>
    <dbReference type="NCBI Taxonomy" id="3026162"/>
    <lineage>
        <taxon>Archaea</taxon>
        <taxon>Methanobacteriati</taxon>
        <taxon>Methanobacteriota</taxon>
        <taxon>Stenosarchaea group</taxon>
        <taxon>Halobacteria</taxon>
        <taxon>Halobacteriales</taxon>
        <taxon>Haloarculaceae</taxon>
        <taxon>Halosimplex</taxon>
    </lineage>
</organism>
<dbReference type="Proteomes" id="UP001596432">
    <property type="component" value="Unassembled WGS sequence"/>
</dbReference>
<evidence type="ECO:0000313" key="2">
    <source>
        <dbReference type="EMBL" id="MFC7139605.1"/>
    </source>
</evidence>
<dbReference type="EMBL" id="JBHTAS010000001">
    <property type="protein sequence ID" value="MFC7139605.1"/>
    <property type="molecule type" value="Genomic_DNA"/>
</dbReference>
<sequence>MDLRELLRPDPDDRAGEIGALGAIAGAAAAVLLGSGGNPLLWASAGGIAGLLIGVVAAELRSLAGSP</sequence>
<evidence type="ECO:0000313" key="3">
    <source>
        <dbReference type="Proteomes" id="UP001596432"/>
    </source>
</evidence>
<accession>A0ABD5XX11</accession>
<evidence type="ECO:0000256" key="1">
    <source>
        <dbReference type="SAM" id="Phobius"/>
    </source>
</evidence>